<dbReference type="EMBL" id="OA569628">
    <property type="protein sequence ID" value="CAD7202642.1"/>
    <property type="molecule type" value="Genomic_DNA"/>
</dbReference>
<name>A0A7R8VS64_TIMDO</name>
<feature type="chain" id="PRO_5031377135" evidence="2">
    <location>
        <begin position="19"/>
        <end position="248"/>
    </location>
</feature>
<evidence type="ECO:0000256" key="1">
    <source>
        <dbReference type="SAM" id="MobiDB-lite"/>
    </source>
</evidence>
<dbReference type="AlphaFoldDB" id="A0A7R8VS64"/>
<sequence length="248" mass="26566">MTVMICLLLAALTVSCLAQVGDIAAILGLQAAGTTTEDVSTSSVKSSTEGGAVAENTEVAPGGSNDAKKAPSLLPPITLSLAQHTLSKKKLTSTIMPEPALREQQFSLYLAVPPFSTPLSYVRMRTTVRHHVAGTRYGHHGAGVGHGQRRAGLLVFNITVSRSAPLTTHLRRRVPRIYMEYSFTRNGNRKQPLSDLCDCPEAGQSSANRYLNFDLTVLGSLTQHETSALAIYATDVGLVQLVLNEPLE</sequence>
<organism evidence="3">
    <name type="scientific">Timema douglasi</name>
    <name type="common">Walking stick</name>
    <dbReference type="NCBI Taxonomy" id="61478"/>
    <lineage>
        <taxon>Eukaryota</taxon>
        <taxon>Metazoa</taxon>
        <taxon>Ecdysozoa</taxon>
        <taxon>Arthropoda</taxon>
        <taxon>Hexapoda</taxon>
        <taxon>Insecta</taxon>
        <taxon>Pterygota</taxon>
        <taxon>Neoptera</taxon>
        <taxon>Polyneoptera</taxon>
        <taxon>Phasmatodea</taxon>
        <taxon>Timematodea</taxon>
        <taxon>Timematoidea</taxon>
        <taxon>Timematidae</taxon>
        <taxon>Timema</taxon>
    </lineage>
</organism>
<keyword evidence="2" id="KW-0732">Signal</keyword>
<protein>
    <submittedName>
        <fullName evidence="3">Uncharacterized protein</fullName>
    </submittedName>
</protein>
<reference evidence="3" key="1">
    <citation type="submission" date="2020-11" db="EMBL/GenBank/DDBJ databases">
        <authorList>
            <person name="Tran Van P."/>
        </authorList>
    </citation>
    <scope>NUCLEOTIDE SEQUENCE</scope>
</reference>
<evidence type="ECO:0000256" key="2">
    <source>
        <dbReference type="SAM" id="SignalP"/>
    </source>
</evidence>
<gene>
    <name evidence="3" type="ORF">TDIB3V08_LOCUS8824</name>
</gene>
<feature type="region of interest" description="Disordered" evidence="1">
    <location>
        <begin position="37"/>
        <end position="70"/>
    </location>
</feature>
<feature type="compositionally biased region" description="Polar residues" evidence="1">
    <location>
        <begin position="37"/>
        <end position="49"/>
    </location>
</feature>
<accession>A0A7R8VS64</accession>
<proteinExistence type="predicted"/>
<evidence type="ECO:0000313" key="3">
    <source>
        <dbReference type="EMBL" id="CAD7202642.1"/>
    </source>
</evidence>
<feature type="signal peptide" evidence="2">
    <location>
        <begin position="1"/>
        <end position="18"/>
    </location>
</feature>